<dbReference type="InParanoid" id="A0A0G4FWW6"/>
<evidence type="ECO:0000256" key="2">
    <source>
        <dbReference type="ARBA" id="ARBA00023043"/>
    </source>
</evidence>
<dbReference type="PhylomeDB" id="A0A0G4FWW6"/>
<dbReference type="PRINTS" id="PR01415">
    <property type="entry name" value="ANKYRIN"/>
</dbReference>
<feature type="compositionally biased region" description="Basic and acidic residues" evidence="4">
    <location>
        <begin position="300"/>
        <end position="311"/>
    </location>
</feature>
<feature type="chain" id="PRO_5005189200" evidence="5">
    <location>
        <begin position="17"/>
        <end position="320"/>
    </location>
</feature>
<accession>A0A0G4FWW6</accession>
<keyword evidence="7" id="KW-1185">Reference proteome</keyword>
<dbReference type="OMA" id="YASLKCH"/>
<dbReference type="SUPFAM" id="SSF48403">
    <property type="entry name" value="Ankyrin repeat"/>
    <property type="match status" value="1"/>
</dbReference>
<dbReference type="Proteomes" id="UP000041254">
    <property type="component" value="Unassembled WGS sequence"/>
</dbReference>
<dbReference type="InterPro" id="IPR036770">
    <property type="entry name" value="Ankyrin_rpt-contain_sf"/>
</dbReference>
<name>A0A0G4FWW6_VITBC</name>
<feature type="region of interest" description="Disordered" evidence="4">
    <location>
        <begin position="85"/>
        <end position="104"/>
    </location>
</feature>
<evidence type="ECO:0000313" key="6">
    <source>
        <dbReference type="EMBL" id="CEM19441.1"/>
    </source>
</evidence>
<evidence type="ECO:0000313" key="7">
    <source>
        <dbReference type="Proteomes" id="UP000041254"/>
    </source>
</evidence>
<dbReference type="InterPro" id="IPR002110">
    <property type="entry name" value="Ankyrin_rpt"/>
</dbReference>
<dbReference type="SMART" id="SM00248">
    <property type="entry name" value="ANK"/>
    <property type="match status" value="4"/>
</dbReference>
<evidence type="ECO:0000256" key="4">
    <source>
        <dbReference type="SAM" id="MobiDB-lite"/>
    </source>
</evidence>
<feature type="region of interest" description="Disordered" evidence="4">
    <location>
        <begin position="300"/>
        <end position="320"/>
    </location>
</feature>
<protein>
    <submittedName>
        <fullName evidence="6">Uncharacterized protein</fullName>
    </submittedName>
</protein>
<dbReference type="PROSITE" id="PS50297">
    <property type="entry name" value="ANK_REP_REGION"/>
    <property type="match status" value="3"/>
</dbReference>
<keyword evidence="1" id="KW-0677">Repeat</keyword>
<reference evidence="6 7" key="1">
    <citation type="submission" date="2014-11" db="EMBL/GenBank/DDBJ databases">
        <authorList>
            <person name="Zhu J."/>
            <person name="Qi W."/>
            <person name="Song R."/>
        </authorList>
    </citation>
    <scope>NUCLEOTIDE SEQUENCE [LARGE SCALE GENOMIC DNA]</scope>
</reference>
<dbReference type="Pfam" id="PF12796">
    <property type="entry name" value="Ank_2"/>
    <property type="match status" value="2"/>
</dbReference>
<feature type="repeat" description="ANK" evidence="3">
    <location>
        <begin position="150"/>
        <end position="182"/>
    </location>
</feature>
<dbReference type="InterPro" id="IPR050776">
    <property type="entry name" value="Ank_Repeat/CDKN_Inhibitor"/>
</dbReference>
<organism evidence="6 7">
    <name type="scientific">Vitrella brassicaformis (strain CCMP3155)</name>
    <dbReference type="NCBI Taxonomy" id="1169540"/>
    <lineage>
        <taxon>Eukaryota</taxon>
        <taxon>Sar</taxon>
        <taxon>Alveolata</taxon>
        <taxon>Colpodellida</taxon>
        <taxon>Vitrellaceae</taxon>
        <taxon>Vitrella</taxon>
    </lineage>
</organism>
<dbReference type="OrthoDB" id="10264606at2759"/>
<evidence type="ECO:0000256" key="5">
    <source>
        <dbReference type="SAM" id="SignalP"/>
    </source>
</evidence>
<proteinExistence type="predicted"/>
<dbReference type="VEuPathDB" id="CryptoDB:Vbra_9483"/>
<dbReference type="Gene3D" id="1.25.40.20">
    <property type="entry name" value="Ankyrin repeat-containing domain"/>
    <property type="match status" value="1"/>
</dbReference>
<keyword evidence="5" id="KW-0732">Signal</keyword>
<dbReference type="PANTHER" id="PTHR24201">
    <property type="entry name" value="ANK_REP_REGION DOMAIN-CONTAINING PROTEIN"/>
    <property type="match status" value="1"/>
</dbReference>
<dbReference type="EMBL" id="CDMY01000512">
    <property type="protein sequence ID" value="CEM19441.1"/>
    <property type="molecule type" value="Genomic_DNA"/>
</dbReference>
<evidence type="ECO:0000256" key="1">
    <source>
        <dbReference type="ARBA" id="ARBA00022737"/>
    </source>
</evidence>
<evidence type="ECO:0000256" key="3">
    <source>
        <dbReference type="PROSITE-ProRule" id="PRU00023"/>
    </source>
</evidence>
<dbReference type="AlphaFoldDB" id="A0A0G4FWW6"/>
<keyword evidence="2 3" id="KW-0040">ANK repeat</keyword>
<dbReference type="STRING" id="1169540.A0A0G4FWW6"/>
<gene>
    <name evidence="6" type="ORF">Vbra_9483</name>
</gene>
<feature type="repeat" description="ANK" evidence="3">
    <location>
        <begin position="217"/>
        <end position="249"/>
    </location>
</feature>
<dbReference type="PROSITE" id="PS50088">
    <property type="entry name" value="ANK_REPEAT"/>
    <property type="match status" value="3"/>
</dbReference>
<feature type="repeat" description="ANK" evidence="3">
    <location>
        <begin position="183"/>
        <end position="215"/>
    </location>
</feature>
<feature type="signal peptide" evidence="5">
    <location>
        <begin position="1"/>
        <end position="16"/>
    </location>
</feature>
<sequence length="320" mass="35178">MFLLVALLHLAVLAMAACRSLKADLLGYVGAPHVLSGFPQRPTFMFARRHLRRLPVLSLLSAEDASSSSSTVGDDGTRTIRIVEEEYQKEKGEQEARREEREKTVQVEAEQEKVLTDQEWFVRHASEGDESAVQQWLEQGLNPNRCRDEDGRTPLHAAAEGGHLRLTQVMLESGASTDVQSWLGNTPLHSAAVKGHLDIVRLLVDHGADVNMPTATGGWTPLQKACVSGQLEVASFLLEKRADPNSRSDEGWTALDVAALEGFAEIMGLLQTRGAVLSSAGIFKEQKDISNEVRGLLKEEDARKREGRPNEGRPSIIVDE</sequence>